<comment type="caution">
    <text evidence="1">The sequence shown here is derived from an EMBL/GenBank/DDBJ whole genome shotgun (WGS) entry which is preliminary data.</text>
</comment>
<name>A0AAW2CSV4_9ROSI</name>
<protein>
    <submittedName>
        <fullName evidence="1">Uncharacterized protein</fullName>
    </submittedName>
</protein>
<reference evidence="1 2" key="1">
    <citation type="submission" date="2024-01" db="EMBL/GenBank/DDBJ databases">
        <title>A telomere-to-telomere, gap-free genome of sweet tea (Lithocarpus litseifolius).</title>
        <authorList>
            <person name="Zhou J."/>
        </authorList>
    </citation>
    <scope>NUCLEOTIDE SEQUENCE [LARGE SCALE GENOMIC DNA]</scope>
    <source>
        <strain evidence="1">Zhou-2022a</strain>
        <tissue evidence="1">Leaf</tissue>
    </source>
</reference>
<dbReference type="Proteomes" id="UP001459277">
    <property type="component" value="Unassembled WGS sequence"/>
</dbReference>
<organism evidence="1 2">
    <name type="scientific">Lithocarpus litseifolius</name>
    <dbReference type="NCBI Taxonomy" id="425828"/>
    <lineage>
        <taxon>Eukaryota</taxon>
        <taxon>Viridiplantae</taxon>
        <taxon>Streptophyta</taxon>
        <taxon>Embryophyta</taxon>
        <taxon>Tracheophyta</taxon>
        <taxon>Spermatophyta</taxon>
        <taxon>Magnoliopsida</taxon>
        <taxon>eudicotyledons</taxon>
        <taxon>Gunneridae</taxon>
        <taxon>Pentapetalae</taxon>
        <taxon>rosids</taxon>
        <taxon>fabids</taxon>
        <taxon>Fagales</taxon>
        <taxon>Fagaceae</taxon>
        <taxon>Lithocarpus</taxon>
    </lineage>
</organism>
<dbReference type="EMBL" id="JAZDWU010000005">
    <property type="protein sequence ID" value="KAL0001350.1"/>
    <property type="molecule type" value="Genomic_DNA"/>
</dbReference>
<evidence type="ECO:0000313" key="2">
    <source>
        <dbReference type="Proteomes" id="UP001459277"/>
    </source>
</evidence>
<accession>A0AAW2CSV4</accession>
<proteinExistence type="predicted"/>
<keyword evidence="2" id="KW-1185">Reference proteome</keyword>
<gene>
    <name evidence="1" type="ORF">SO802_015131</name>
</gene>
<sequence>MVSSWEVHLNLEWTRRKEGIIPSKYFRKTRERLTSASGGQMQIKYKIPKAHVCQDGTCFKTMFVLVKNMTDKVIVGNPFMCLLYPFVTDSEGITTHPFGHPVKFKFLRSPEPRDISILQDVSVSKTLNLINAKTKQLKHLEENLRYKKVEERLACKDI</sequence>
<dbReference type="AlphaFoldDB" id="A0AAW2CSV4"/>
<evidence type="ECO:0000313" key="1">
    <source>
        <dbReference type="EMBL" id="KAL0001350.1"/>
    </source>
</evidence>